<dbReference type="AlphaFoldDB" id="A0A3B0Z1I4"/>
<gene>
    <name evidence="1" type="ORF">MNBD_GAMMA13-407</name>
</gene>
<organism evidence="1">
    <name type="scientific">hydrothermal vent metagenome</name>
    <dbReference type="NCBI Taxonomy" id="652676"/>
    <lineage>
        <taxon>unclassified sequences</taxon>
        <taxon>metagenomes</taxon>
        <taxon>ecological metagenomes</taxon>
    </lineage>
</organism>
<dbReference type="PIRSF" id="PIRSF029693">
    <property type="entry name" value="UCP029693"/>
    <property type="match status" value="1"/>
</dbReference>
<evidence type="ECO:0000313" key="1">
    <source>
        <dbReference type="EMBL" id="VAW81312.1"/>
    </source>
</evidence>
<dbReference type="Pfam" id="PF10095">
    <property type="entry name" value="DUF2333"/>
    <property type="match status" value="1"/>
</dbReference>
<reference evidence="1" key="1">
    <citation type="submission" date="2018-06" db="EMBL/GenBank/DDBJ databases">
        <authorList>
            <person name="Zhirakovskaya E."/>
        </authorList>
    </citation>
    <scope>NUCLEOTIDE SEQUENCE</scope>
</reference>
<dbReference type="EMBL" id="UOFK01000255">
    <property type="protein sequence ID" value="VAW81312.1"/>
    <property type="molecule type" value="Genomic_DNA"/>
</dbReference>
<sequence>QEPAPFDVRQLALQRVDGDADRLVIGVTYTSTLIHVGEVLLDKPGGYISNDKLPPGLWLDNISNWEYGALVMLRDGAFALRNHIARSQSQSVEDPALAEAEPRLNFRNDSWVLPTTEGEYRKGLRSLADYLQRLSEPERPQAQFFARADNLRQYLEIVEKRLGSLSQRLSASVGQVRINTDLGGEAAARQSTQTADTVAVKTSWLELDNVFYEARGATWALRALLQAVEYDFEDILKKKNALISLRQIIRELDESQQSTFSPVILNGSGFGIFANYSLIMANYIARANAAIIDLSSLLRQG</sequence>
<name>A0A3B0Z1I4_9ZZZZ</name>
<protein>
    <recommendedName>
        <fullName evidence="2">DUF2333 family protein</fullName>
    </recommendedName>
</protein>
<evidence type="ECO:0008006" key="2">
    <source>
        <dbReference type="Google" id="ProtNLM"/>
    </source>
</evidence>
<dbReference type="InterPro" id="IPR016936">
    <property type="entry name" value="UCP029693"/>
</dbReference>
<feature type="non-terminal residue" evidence="1">
    <location>
        <position position="1"/>
    </location>
</feature>
<proteinExistence type="predicted"/>
<accession>A0A3B0Z1I4</accession>